<sequence>MRVELEAAEKRIAELEARERNQQYIKSRDQENEDIALTVGKLRVELEAAEKRIAELEARERNQQYIKSRDQENEDIALTVGKLLIENGRLVADTLRHLADNEIDSDYFAITSTNENGTEIDHEMAITDYALQAAGTVDELVAALESAEKRIAELESNEVREVGNQFLVVRHPGKTPVIKHCTGDLEEFLRKLIEQDPLVTIDIITHRYYGIGGQWVQDAVEYLHMMSDAGIRIKGE</sequence>
<comment type="caution">
    <text evidence="2">The sequence shown here is derived from an EMBL/GenBank/DDBJ whole genome shotgun (WGS) entry which is preliminary data.</text>
</comment>
<organism evidence="2 3">
    <name type="scientific">Escherichia ruysiae</name>
    <dbReference type="NCBI Taxonomy" id="2608867"/>
    <lineage>
        <taxon>Bacteria</taxon>
        <taxon>Pseudomonadati</taxon>
        <taxon>Pseudomonadota</taxon>
        <taxon>Gammaproteobacteria</taxon>
        <taxon>Enterobacterales</taxon>
        <taxon>Enterobacteriaceae</taxon>
        <taxon>Escherichia</taxon>
    </lineage>
</organism>
<dbReference type="InterPro" id="IPR025153">
    <property type="entry name" value="Ead_Ea22"/>
</dbReference>
<reference evidence="2 3" key="1">
    <citation type="submission" date="2023-08" db="EMBL/GenBank/DDBJ databases">
        <title>Whole-Genome Sequencing and Taxonomic description of Escherichia ruysiae strains Isolated from a healthy canine fecal sample.</title>
        <authorList>
            <person name="Liang S."/>
            <person name="Mlaga K.D."/>
            <person name="Jospin G."/>
            <person name="Uttarwar R."/>
            <person name="Marfori Z."/>
            <person name="Alvarado N."/>
            <person name="Scarsella E."/>
            <person name="Ganz H."/>
            <person name="Dione N."/>
        </authorList>
    </citation>
    <scope>NUCLEOTIDE SEQUENCE [LARGE SCALE GENOMIC DNA]</scope>
    <source>
        <strain evidence="2 3">AB136</strain>
    </source>
</reference>
<feature type="coiled-coil region" evidence="1">
    <location>
        <begin position="137"/>
        <end position="164"/>
    </location>
</feature>
<keyword evidence="1" id="KW-0175">Coiled coil</keyword>
<evidence type="ECO:0000313" key="2">
    <source>
        <dbReference type="EMBL" id="MDR4880945.1"/>
    </source>
</evidence>
<dbReference type="Pfam" id="PF13935">
    <property type="entry name" value="Ead_Ea22"/>
    <property type="match status" value="1"/>
</dbReference>
<keyword evidence="3" id="KW-1185">Reference proteome</keyword>
<feature type="coiled-coil region" evidence="1">
    <location>
        <begin position="5"/>
        <end position="66"/>
    </location>
</feature>
<gene>
    <name evidence="2" type="ORF">RGV86_21835</name>
</gene>
<dbReference type="Proteomes" id="UP001256818">
    <property type="component" value="Unassembled WGS sequence"/>
</dbReference>
<dbReference type="EMBL" id="JAVIWS010000002">
    <property type="protein sequence ID" value="MDR4880945.1"/>
    <property type="molecule type" value="Genomic_DNA"/>
</dbReference>
<accession>A0ABU1DY70</accession>
<protein>
    <submittedName>
        <fullName evidence="2">Ead/Ea22-like family protein</fullName>
    </submittedName>
</protein>
<evidence type="ECO:0000256" key="1">
    <source>
        <dbReference type="SAM" id="Coils"/>
    </source>
</evidence>
<name>A0ABU1DY70_9ESCH</name>
<evidence type="ECO:0000313" key="3">
    <source>
        <dbReference type="Proteomes" id="UP001256818"/>
    </source>
</evidence>
<proteinExistence type="predicted"/>